<accession>A0A560CXI6</accession>
<proteinExistence type="predicted"/>
<dbReference type="EMBL" id="VITK01000019">
    <property type="protein sequence ID" value="TWA89569.1"/>
    <property type="molecule type" value="Genomic_DNA"/>
</dbReference>
<gene>
    <name evidence="1" type="ORF">FBZ96_11937</name>
</gene>
<sequence>MPLVTVTAAEGERLQIRLQKRVEKASIVQTHGFDEQGNPTLVSAFGAKVTTWPDQGVDTIASESRSYTVDADNRIVVEPAA</sequence>
<dbReference type="AlphaFoldDB" id="A0A560CXI6"/>
<protein>
    <submittedName>
        <fullName evidence="1">Uncharacterized protein</fullName>
    </submittedName>
</protein>
<organism evidence="1 2">
    <name type="scientific">Bradyrhizobium stylosanthis</name>
    <dbReference type="NCBI Taxonomy" id="1803665"/>
    <lineage>
        <taxon>Bacteria</taxon>
        <taxon>Pseudomonadati</taxon>
        <taxon>Pseudomonadota</taxon>
        <taxon>Alphaproteobacteria</taxon>
        <taxon>Hyphomicrobiales</taxon>
        <taxon>Nitrobacteraceae</taxon>
        <taxon>Bradyrhizobium</taxon>
    </lineage>
</organism>
<keyword evidence="2" id="KW-1185">Reference proteome</keyword>
<dbReference type="RefSeq" id="WP_145670162.1">
    <property type="nucleotide sequence ID" value="NZ_VITK01000019.1"/>
</dbReference>
<name>A0A560CXI6_9BRAD</name>
<comment type="caution">
    <text evidence="1">The sequence shown here is derived from an EMBL/GenBank/DDBJ whole genome shotgun (WGS) entry which is preliminary data.</text>
</comment>
<evidence type="ECO:0000313" key="2">
    <source>
        <dbReference type="Proteomes" id="UP000319949"/>
    </source>
</evidence>
<reference evidence="1 2" key="1">
    <citation type="submission" date="2019-06" db="EMBL/GenBank/DDBJ databases">
        <title>Genomic Encyclopedia of Type Strains, Phase IV (KMG-V): Genome sequencing to study the core and pangenomes of soil and plant-associated prokaryotes.</title>
        <authorList>
            <person name="Whitman W."/>
        </authorList>
    </citation>
    <scope>NUCLEOTIDE SEQUENCE [LARGE SCALE GENOMIC DNA]</scope>
    <source>
        <strain evidence="1 2">BR 510</strain>
    </source>
</reference>
<dbReference type="Proteomes" id="UP000319949">
    <property type="component" value="Unassembled WGS sequence"/>
</dbReference>
<evidence type="ECO:0000313" key="1">
    <source>
        <dbReference type="EMBL" id="TWA89569.1"/>
    </source>
</evidence>